<evidence type="ECO:0000313" key="2">
    <source>
        <dbReference type="EMBL" id="KFM81802.1"/>
    </source>
</evidence>
<gene>
    <name evidence="2" type="ORF">X975_09815</name>
</gene>
<evidence type="ECO:0000256" key="1">
    <source>
        <dbReference type="SAM" id="SignalP"/>
    </source>
</evidence>
<dbReference type="Proteomes" id="UP000054359">
    <property type="component" value="Unassembled WGS sequence"/>
</dbReference>
<feature type="chain" id="PRO_5001830940" evidence="1">
    <location>
        <begin position="18"/>
        <end position="48"/>
    </location>
</feature>
<proteinExistence type="predicted"/>
<keyword evidence="3" id="KW-1185">Reference proteome</keyword>
<sequence length="48" mass="5565">MKIILLFFLLLCTQVLSQMLSKRNDIKVFIGREVLIKPADLQFQNSTP</sequence>
<protein>
    <submittedName>
        <fullName evidence="2">Uncharacterized protein</fullName>
    </submittedName>
</protein>
<dbReference type="AlphaFoldDB" id="A0A087UWR3"/>
<reference evidence="2 3" key="1">
    <citation type="submission" date="2013-11" db="EMBL/GenBank/DDBJ databases">
        <title>Genome sequencing of Stegodyphus mimosarum.</title>
        <authorList>
            <person name="Bechsgaard J."/>
        </authorList>
    </citation>
    <scope>NUCLEOTIDE SEQUENCE [LARGE SCALE GENOMIC DNA]</scope>
</reference>
<keyword evidence="1" id="KW-0732">Signal</keyword>
<feature type="signal peptide" evidence="1">
    <location>
        <begin position="1"/>
        <end position="17"/>
    </location>
</feature>
<name>A0A087UWR3_STEMI</name>
<organism evidence="2 3">
    <name type="scientific">Stegodyphus mimosarum</name>
    <name type="common">African social velvet spider</name>
    <dbReference type="NCBI Taxonomy" id="407821"/>
    <lineage>
        <taxon>Eukaryota</taxon>
        <taxon>Metazoa</taxon>
        <taxon>Ecdysozoa</taxon>
        <taxon>Arthropoda</taxon>
        <taxon>Chelicerata</taxon>
        <taxon>Arachnida</taxon>
        <taxon>Araneae</taxon>
        <taxon>Araneomorphae</taxon>
        <taxon>Entelegynae</taxon>
        <taxon>Eresoidea</taxon>
        <taxon>Eresidae</taxon>
        <taxon>Stegodyphus</taxon>
    </lineage>
</organism>
<evidence type="ECO:0000313" key="3">
    <source>
        <dbReference type="Proteomes" id="UP000054359"/>
    </source>
</evidence>
<accession>A0A087UWR3</accession>
<dbReference type="EMBL" id="KK122043">
    <property type="protein sequence ID" value="KFM81802.1"/>
    <property type="molecule type" value="Genomic_DNA"/>
</dbReference>
<feature type="non-terminal residue" evidence="2">
    <location>
        <position position="48"/>
    </location>
</feature>